<evidence type="ECO:0000313" key="1">
    <source>
        <dbReference type="EMBL" id="MFC3120487.1"/>
    </source>
</evidence>
<name>A0ABV7FNS2_9ALTE</name>
<gene>
    <name evidence="1" type="ORF">ACFOHL_02530</name>
</gene>
<dbReference type="InterPro" id="IPR009749">
    <property type="entry name" value="DUF1315"/>
</dbReference>
<proteinExistence type="predicted"/>
<sequence>MKLDEIVAAMTPEIYANLRQAVETGKWLNGDTLSEEQKENAMQAVMLYQAKVAHSDEHMTVGRDGEIVEKSRQQLKQELRQQATKQTPIAKFSKDDI</sequence>
<dbReference type="RefSeq" id="WP_376918628.1">
    <property type="nucleotide sequence ID" value="NZ_JBHRSW010000005.1"/>
</dbReference>
<evidence type="ECO:0000313" key="2">
    <source>
        <dbReference type="Proteomes" id="UP001595478"/>
    </source>
</evidence>
<organism evidence="1 2">
    <name type="scientific">Agaribacter flavus</name>
    <dbReference type="NCBI Taxonomy" id="1902781"/>
    <lineage>
        <taxon>Bacteria</taxon>
        <taxon>Pseudomonadati</taxon>
        <taxon>Pseudomonadota</taxon>
        <taxon>Gammaproteobacteria</taxon>
        <taxon>Alteromonadales</taxon>
        <taxon>Alteromonadaceae</taxon>
        <taxon>Agaribacter</taxon>
    </lineage>
</organism>
<reference evidence="2" key="1">
    <citation type="journal article" date="2019" name="Int. J. Syst. Evol. Microbiol.">
        <title>The Global Catalogue of Microorganisms (GCM) 10K type strain sequencing project: providing services to taxonomists for standard genome sequencing and annotation.</title>
        <authorList>
            <consortium name="The Broad Institute Genomics Platform"/>
            <consortium name="The Broad Institute Genome Sequencing Center for Infectious Disease"/>
            <person name="Wu L."/>
            <person name="Ma J."/>
        </authorList>
    </citation>
    <scope>NUCLEOTIDE SEQUENCE [LARGE SCALE GENOMIC DNA]</scope>
    <source>
        <strain evidence="2">KCTC 52473</strain>
    </source>
</reference>
<accession>A0ABV7FNS2</accession>
<dbReference type="Pfam" id="PF07023">
    <property type="entry name" value="DUF1315"/>
    <property type="match status" value="1"/>
</dbReference>
<dbReference type="EMBL" id="JBHRSW010000005">
    <property type="protein sequence ID" value="MFC3120487.1"/>
    <property type="molecule type" value="Genomic_DNA"/>
</dbReference>
<comment type="caution">
    <text evidence="1">The sequence shown here is derived from an EMBL/GenBank/DDBJ whole genome shotgun (WGS) entry which is preliminary data.</text>
</comment>
<keyword evidence="2" id="KW-1185">Reference proteome</keyword>
<protein>
    <submittedName>
        <fullName evidence="1">YeaC family protein</fullName>
    </submittedName>
</protein>
<dbReference type="Proteomes" id="UP001595478">
    <property type="component" value="Unassembled WGS sequence"/>
</dbReference>